<evidence type="ECO:0000256" key="4">
    <source>
        <dbReference type="ARBA" id="ARBA00023125"/>
    </source>
</evidence>
<organism evidence="10 11">
    <name type="scientific">Dysgonomonas alginatilytica</name>
    <dbReference type="NCBI Taxonomy" id="1605892"/>
    <lineage>
        <taxon>Bacteria</taxon>
        <taxon>Pseudomonadati</taxon>
        <taxon>Bacteroidota</taxon>
        <taxon>Bacteroidia</taxon>
        <taxon>Bacteroidales</taxon>
        <taxon>Dysgonomonadaceae</taxon>
        <taxon>Dysgonomonas</taxon>
    </lineage>
</organism>
<name>A0A2V3PST6_9BACT</name>
<dbReference type="PROSITE" id="PS50110">
    <property type="entry name" value="RESPONSE_REGULATORY"/>
    <property type="match status" value="1"/>
</dbReference>
<dbReference type="SUPFAM" id="SSF52172">
    <property type="entry name" value="CheY-like"/>
    <property type="match status" value="1"/>
</dbReference>
<feature type="domain" description="OmpR/PhoB-type" evidence="9">
    <location>
        <begin position="127"/>
        <end position="225"/>
    </location>
</feature>
<dbReference type="SMART" id="SM00862">
    <property type="entry name" value="Trans_reg_C"/>
    <property type="match status" value="1"/>
</dbReference>
<dbReference type="GO" id="GO:0032993">
    <property type="term" value="C:protein-DNA complex"/>
    <property type="evidence" value="ECO:0007669"/>
    <property type="project" value="TreeGrafter"/>
</dbReference>
<dbReference type="InterPro" id="IPR001867">
    <property type="entry name" value="OmpR/PhoB-type_DNA-bd"/>
</dbReference>
<dbReference type="EMBL" id="QICL01000002">
    <property type="protein sequence ID" value="PXV68079.1"/>
    <property type="molecule type" value="Genomic_DNA"/>
</dbReference>
<evidence type="ECO:0000256" key="3">
    <source>
        <dbReference type="ARBA" id="ARBA00023015"/>
    </source>
</evidence>
<dbReference type="SUPFAM" id="SSF46894">
    <property type="entry name" value="C-terminal effector domain of the bipartite response regulators"/>
    <property type="match status" value="1"/>
</dbReference>
<evidence type="ECO:0000313" key="10">
    <source>
        <dbReference type="EMBL" id="PXV68079.1"/>
    </source>
</evidence>
<feature type="modified residue" description="4-aspartylphosphate" evidence="6">
    <location>
        <position position="51"/>
    </location>
</feature>
<dbReference type="Proteomes" id="UP000247973">
    <property type="component" value="Unassembled WGS sequence"/>
</dbReference>
<proteinExistence type="predicted"/>
<dbReference type="GO" id="GO:0000156">
    <property type="term" value="F:phosphorelay response regulator activity"/>
    <property type="evidence" value="ECO:0007669"/>
    <property type="project" value="TreeGrafter"/>
</dbReference>
<accession>A0A2V3PST6</accession>
<feature type="domain" description="Response regulatory" evidence="8">
    <location>
        <begin position="2"/>
        <end position="116"/>
    </location>
</feature>
<evidence type="ECO:0000256" key="7">
    <source>
        <dbReference type="PROSITE-ProRule" id="PRU01091"/>
    </source>
</evidence>
<dbReference type="Gene3D" id="1.10.10.10">
    <property type="entry name" value="Winged helix-like DNA-binding domain superfamily/Winged helix DNA-binding domain"/>
    <property type="match status" value="1"/>
</dbReference>
<keyword evidence="1 6" id="KW-0597">Phosphoprotein</keyword>
<feature type="DNA-binding region" description="OmpR/PhoB-type" evidence="7">
    <location>
        <begin position="127"/>
        <end position="225"/>
    </location>
</feature>
<evidence type="ECO:0000256" key="2">
    <source>
        <dbReference type="ARBA" id="ARBA00023012"/>
    </source>
</evidence>
<dbReference type="CDD" id="cd00383">
    <property type="entry name" value="trans_reg_C"/>
    <property type="match status" value="1"/>
</dbReference>
<dbReference type="PROSITE" id="PS51755">
    <property type="entry name" value="OMPR_PHOB"/>
    <property type="match status" value="1"/>
</dbReference>
<dbReference type="GO" id="GO:0005829">
    <property type="term" value="C:cytosol"/>
    <property type="evidence" value="ECO:0007669"/>
    <property type="project" value="TreeGrafter"/>
</dbReference>
<dbReference type="Pfam" id="PF00072">
    <property type="entry name" value="Response_reg"/>
    <property type="match status" value="1"/>
</dbReference>
<protein>
    <submittedName>
        <fullName evidence="10">DNA-binding response OmpR family regulator</fullName>
    </submittedName>
</protein>
<dbReference type="RefSeq" id="WP_110309368.1">
    <property type="nucleotide sequence ID" value="NZ_QICL01000002.1"/>
</dbReference>
<keyword evidence="4 7" id="KW-0238">DNA-binding</keyword>
<dbReference type="Pfam" id="PF00486">
    <property type="entry name" value="Trans_reg_C"/>
    <property type="match status" value="1"/>
</dbReference>
<gene>
    <name evidence="10" type="ORF">CLV62_102110</name>
</gene>
<dbReference type="InterPro" id="IPR039420">
    <property type="entry name" value="WalR-like"/>
</dbReference>
<dbReference type="Gene3D" id="6.10.250.690">
    <property type="match status" value="1"/>
</dbReference>
<evidence type="ECO:0000256" key="1">
    <source>
        <dbReference type="ARBA" id="ARBA00022553"/>
    </source>
</evidence>
<dbReference type="PANTHER" id="PTHR48111">
    <property type="entry name" value="REGULATOR OF RPOS"/>
    <property type="match status" value="1"/>
</dbReference>
<dbReference type="FunFam" id="1.10.10.10:FF:000005">
    <property type="entry name" value="Two-component system response regulator"/>
    <property type="match status" value="1"/>
</dbReference>
<reference evidence="10 11" key="1">
    <citation type="submission" date="2018-03" db="EMBL/GenBank/DDBJ databases">
        <title>Genomic Encyclopedia of Archaeal and Bacterial Type Strains, Phase II (KMG-II): from individual species to whole genera.</title>
        <authorList>
            <person name="Goeker M."/>
        </authorList>
    </citation>
    <scope>NUCLEOTIDE SEQUENCE [LARGE SCALE GENOMIC DNA]</scope>
    <source>
        <strain evidence="10 11">DSM 100214</strain>
    </source>
</reference>
<sequence length="228" mass="26304">MELLLVEDNIRISEFMVKGLTESGFSVVLAENGTDARSLISQREWDLILLDIMLPDIDGIELLQYTRYKKINTPILVVSALGEPDDKVKALDYGADDYLAKPFHFKELIARINALTRRAKLNYNTPSEILECDDLKLYIDEHRIERGDTEIKLTLQEFKLLKILMENKNKVLPRSQILDSVWGINYDSSTNVVDVYISYLRNKVDIEGHTKLIETIKGRGYMIRTHNE</sequence>
<dbReference type="PANTHER" id="PTHR48111:SF22">
    <property type="entry name" value="REGULATOR OF RPOS"/>
    <property type="match status" value="1"/>
</dbReference>
<keyword evidence="3" id="KW-0805">Transcription regulation</keyword>
<dbReference type="SMART" id="SM00448">
    <property type="entry name" value="REC"/>
    <property type="match status" value="1"/>
</dbReference>
<evidence type="ECO:0000256" key="5">
    <source>
        <dbReference type="ARBA" id="ARBA00023163"/>
    </source>
</evidence>
<evidence type="ECO:0000256" key="6">
    <source>
        <dbReference type="PROSITE-ProRule" id="PRU00169"/>
    </source>
</evidence>
<dbReference type="GO" id="GO:0006355">
    <property type="term" value="P:regulation of DNA-templated transcription"/>
    <property type="evidence" value="ECO:0007669"/>
    <property type="project" value="InterPro"/>
</dbReference>
<dbReference type="AlphaFoldDB" id="A0A2V3PST6"/>
<dbReference type="InterPro" id="IPR011006">
    <property type="entry name" value="CheY-like_superfamily"/>
</dbReference>
<evidence type="ECO:0000259" key="9">
    <source>
        <dbReference type="PROSITE" id="PS51755"/>
    </source>
</evidence>
<dbReference type="InterPro" id="IPR001789">
    <property type="entry name" value="Sig_transdc_resp-reg_receiver"/>
</dbReference>
<evidence type="ECO:0000313" key="11">
    <source>
        <dbReference type="Proteomes" id="UP000247973"/>
    </source>
</evidence>
<keyword evidence="11" id="KW-1185">Reference proteome</keyword>
<keyword evidence="2" id="KW-0902">Two-component regulatory system</keyword>
<dbReference type="InterPro" id="IPR016032">
    <property type="entry name" value="Sig_transdc_resp-reg_C-effctor"/>
</dbReference>
<evidence type="ECO:0000259" key="8">
    <source>
        <dbReference type="PROSITE" id="PS50110"/>
    </source>
</evidence>
<dbReference type="Gene3D" id="3.40.50.2300">
    <property type="match status" value="1"/>
</dbReference>
<keyword evidence="5" id="KW-0804">Transcription</keyword>
<dbReference type="OrthoDB" id="9790442at2"/>
<dbReference type="InterPro" id="IPR036388">
    <property type="entry name" value="WH-like_DNA-bd_sf"/>
</dbReference>
<comment type="caution">
    <text evidence="10">The sequence shown here is derived from an EMBL/GenBank/DDBJ whole genome shotgun (WGS) entry which is preliminary data.</text>
</comment>
<dbReference type="GO" id="GO:0000976">
    <property type="term" value="F:transcription cis-regulatory region binding"/>
    <property type="evidence" value="ECO:0007669"/>
    <property type="project" value="TreeGrafter"/>
</dbReference>